<dbReference type="PROSITE" id="PS01348">
    <property type="entry name" value="MRAY_2"/>
    <property type="match status" value="1"/>
</dbReference>
<organism evidence="8 9">
    <name type="scientific">Anaerocolumna sedimenticola</name>
    <dbReference type="NCBI Taxonomy" id="2696063"/>
    <lineage>
        <taxon>Bacteria</taxon>
        <taxon>Bacillati</taxon>
        <taxon>Bacillota</taxon>
        <taxon>Clostridia</taxon>
        <taxon>Lachnospirales</taxon>
        <taxon>Lachnospiraceae</taxon>
        <taxon>Anaerocolumna</taxon>
    </lineage>
</organism>
<dbReference type="KEGG" id="anr:Ana3638_08155"/>
<dbReference type="GO" id="GO:0016780">
    <property type="term" value="F:phosphotransferase activity, for other substituted phosphate groups"/>
    <property type="evidence" value="ECO:0007669"/>
    <property type="project" value="InterPro"/>
</dbReference>
<dbReference type="AlphaFoldDB" id="A0A6P1TN31"/>
<dbReference type="InterPro" id="IPR018480">
    <property type="entry name" value="PNAcMuramoyl-5peptid_Trfase_CS"/>
</dbReference>
<dbReference type="PANTHER" id="PTHR22926:SF5">
    <property type="entry name" value="PHOSPHO-N-ACETYLMURAMOYL-PENTAPEPTIDE-TRANSFERASE HOMOLOG"/>
    <property type="match status" value="1"/>
</dbReference>
<dbReference type="Pfam" id="PF00953">
    <property type="entry name" value="Glycos_transf_4"/>
    <property type="match status" value="1"/>
</dbReference>
<keyword evidence="6" id="KW-0479">Metal-binding</keyword>
<reference evidence="8 9" key="1">
    <citation type="submission" date="2020-01" db="EMBL/GenBank/DDBJ databases">
        <title>Genome analysis of Anaerocolumna sp. CBA3638.</title>
        <authorList>
            <person name="Kim J."/>
            <person name="Roh S.W."/>
        </authorList>
    </citation>
    <scope>NUCLEOTIDE SEQUENCE [LARGE SCALE GENOMIC DNA]</scope>
    <source>
        <strain evidence="8 9">CBA3638</strain>
    </source>
</reference>
<name>A0A6P1TN31_9FIRM</name>
<evidence type="ECO:0000256" key="3">
    <source>
        <dbReference type="ARBA" id="ARBA00022692"/>
    </source>
</evidence>
<feature type="transmembrane region" description="Helical" evidence="7">
    <location>
        <begin position="53"/>
        <end position="71"/>
    </location>
</feature>
<evidence type="ECO:0000313" key="8">
    <source>
        <dbReference type="EMBL" id="QHQ60748.1"/>
    </source>
</evidence>
<dbReference type="InterPro" id="IPR000715">
    <property type="entry name" value="Glycosyl_transferase_4"/>
</dbReference>
<feature type="binding site" evidence="6">
    <location>
        <position position="217"/>
    </location>
    <ligand>
        <name>Mg(2+)</name>
        <dbReference type="ChEBI" id="CHEBI:18420"/>
    </ligand>
</feature>
<dbReference type="GO" id="GO:0071555">
    <property type="term" value="P:cell wall organization"/>
    <property type="evidence" value="ECO:0007669"/>
    <property type="project" value="TreeGrafter"/>
</dbReference>
<feature type="transmembrane region" description="Helical" evidence="7">
    <location>
        <begin position="129"/>
        <end position="152"/>
    </location>
</feature>
<gene>
    <name evidence="8" type="ORF">Ana3638_08155</name>
</gene>
<feature type="binding site" evidence="6">
    <location>
        <position position="156"/>
    </location>
    <ligand>
        <name>Mg(2+)</name>
        <dbReference type="ChEBI" id="CHEBI:18420"/>
    </ligand>
</feature>
<evidence type="ECO:0000256" key="2">
    <source>
        <dbReference type="ARBA" id="ARBA00022679"/>
    </source>
</evidence>
<dbReference type="EMBL" id="CP048000">
    <property type="protein sequence ID" value="QHQ60748.1"/>
    <property type="molecule type" value="Genomic_DNA"/>
</dbReference>
<dbReference type="RefSeq" id="WP_161837580.1">
    <property type="nucleotide sequence ID" value="NZ_CP048000.1"/>
</dbReference>
<feature type="transmembrane region" description="Helical" evidence="7">
    <location>
        <begin position="238"/>
        <end position="260"/>
    </location>
</feature>
<keyword evidence="9" id="KW-1185">Reference proteome</keyword>
<evidence type="ECO:0000256" key="1">
    <source>
        <dbReference type="ARBA" id="ARBA00004141"/>
    </source>
</evidence>
<feature type="transmembrane region" description="Helical" evidence="7">
    <location>
        <begin position="164"/>
        <end position="183"/>
    </location>
</feature>
<dbReference type="GO" id="GO:0046872">
    <property type="term" value="F:metal ion binding"/>
    <property type="evidence" value="ECO:0007669"/>
    <property type="project" value="UniProtKB-KW"/>
</dbReference>
<feature type="transmembrane region" description="Helical" evidence="7">
    <location>
        <begin position="106"/>
        <end position="123"/>
    </location>
</feature>
<dbReference type="GO" id="GO:0005886">
    <property type="term" value="C:plasma membrane"/>
    <property type="evidence" value="ECO:0007669"/>
    <property type="project" value="TreeGrafter"/>
</dbReference>
<feature type="transmembrane region" description="Helical" evidence="7">
    <location>
        <begin position="12"/>
        <end position="32"/>
    </location>
</feature>
<feature type="transmembrane region" description="Helical" evidence="7">
    <location>
        <begin position="77"/>
        <end position="94"/>
    </location>
</feature>
<dbReference type="Proteomes" id="UP000464314">
    <property type="component" value="Chromosome"/>
</dbReference>
<keyword evidence="4 7" id="KW-1133">Transmembrane helix</keyword>
<protein>
    <submittedName>
        <fullName evidence="8">Phospho-N-acetylmuramoyl-pentapeptide-transferase</fullName>
    </submittedName>
</protein>
<keyword evidence="3 7" id="KW-0812">Transmembrane</keyword>
<comment type="cofactor">
    <cofactor evidence="6">
        <name>Mg(2+)</name>
        <dbReference type="ChEBI" id="CHEBI:18420"/>
    </cofactor>
</comment>
<feature type="transmembrane region" description="Helical" evidence="7">
    <location>
        <begin position="212"/>
        <end position="232"/>
    </location>
</feature>
<dbReference type="GO" id="GO:0044038">
    <property type="term" value="P:cell wall macromolecule biosynthetic process"/>
    <property type="evidence" value="ECO:0007669"/>
    <property type="project" value="TreeGrafter"/>
</dbReference>
<evidence type="ECO:0000256" key="5">
    <source>
        <dbReference type="ARBA" id="ARBA00023136"/>
    </source>
</evidence>
<evidence type="ECO:0000256" key="6">
    <source>
        <dbReference type="PIRSR" id="PIRSR600715-1"/>
    </source>
</evidence>
<feature type="transmembrane region" description="Helical" evidence="7">
    <location>
        <begin position="291"/>
        <end position="312"/>
    </location>
</feature>
<comment type="subcellular location">
    <subcellularLocation>
        <location evidence="1">Membrane</location>
        <topology evidence="1">Multi-pass membrane protein</topology>
    </subcellularLocation>
</comment>
<evidence type="ECO:0000256" key="7">
    <source>
        <dbReference type="SAM" id="Phobius"/>
    </source>
</evidence>
<accession>A0A6P1TN31</accession>
<sequence>MFYDISNRSLVIVYFIIYLATCLSLTLFAKWLPQDKGREYAYNGTKSKGKRRGAGLIMIIIFDIVSCLFLPLKAEYIIYYLLIGICMIFGYLDDKAEKPWGEYKKGFFDLLLALITSYAFLKYNEGLDIFIFSHLNFYIVWIIATVFIWLSINATNCTDGVDGLSGALSIVTILSLAVVLYLQGQSNDMIKYAIIMCEIIFAYLWKNTSPSTLLMGDAGSRAIGFFIAILTLKTNNLMFYLGVAMVFILDGLIGLVKVSFTRFFKIKLFPNIIFPLHDFFRKEKGWSDSQIVFRFITFQVIISFMTIFLYFYY</sequence>
<proteinExistence type="predicted"/>
<keyword evidence="5 7" id="KW-0472">Membrane</keyword>
<dbReference type="PANTHER" id="PTHR22926">
    <property type="entry name" value="PHOSPHO-N-ACETYLMURAMOYL-PENTAPEPTIDE-TRANSFERASE"/>
    <property type="match status" value="1"/>
</dbReference>
<keyword evidence="6" id="KW-0460">Magnesium</keyword>
<evidence type="ECO:0000256" key="4">
    <source>
        <dbReference type="ARBA" id="ARBA00022989"/>
    </source>
</evidence>
<keyword evidence="2 8" id="KW-0808">Transferase</keyword>
<evidence type="ECO:0000313" key="9">
    <source>
        <dbReference type="Proteomes" id="UP000464314"/>
    </source>
</evidence>